<dbReference type="Pfam" id="PF13333">
    <property type="entry name" value="rve_2"/>
    <property type="match status" value="1"/>
</dbReference>
<dbReference type="SUPFAM" id="SSF53098">
    <property type="entry name" value="Ribonuclease H-like"/>
    <property type="match status" value="1"/>
</dbReference>
<geneLocation type="plasmid" evidence="2 3">
    <name>unnamed1</name>
</geneLocation>
<dbReference type="GO" id="GO:0015074">
    <property type="term" value="P:DNA integration"/>
    <property type="evidence" value="ECO:0007669"/>
    <property type="project" value="InterPro"/>
</dbReference>
<name>A0AAX3N8D4_9BACL</name>
<protein>
    <submittedName>
        <fullName evidence="2">IS3 family transposase</fullName>
    </submittedName>
</protein>
<organism evidence="2 3">
    <name type="scientific">Paenibacillus urinalis</name>
    <dbReference type="NCBI Taxonomy" id="521520"/>
    <lineage>
        <taxon>Bacteria</taxon>
        <taxon>Bacillati</taxon>
        <taxon>Bacillota</taxon>
        <taxon>Bacilli</taxon>
        <taxon>Bacillales</taxon>
        <taxon>Paenibacillaceae</taxon>
        <taxon>Paenibacillus</taxon>
    </lineage>
</organism>
<evidence type="ECO:0000313" key="2">
    <source>
        <dbReference type="EMBL" id="WDH85324.1"/>
    </source>
</evidence>
<dbReference type="RefSeq" id="WP_205055059.1">
    <property type="nucleotide sequence ID" value="NZ_CP118102.1"/>
</dbReference>
<keyword evidence="2" id="KW-0614">Plasmid</keyword>
<proteinExistence type="predicted"/>
<dbReference type="AlphaFoldDB" id="A0AAX3N8D4"/>
<dbReference type="Proteomes" id="UP001220962">
    <property type="component" value="Plasmid unnamed1"/>
</dbReference>
<gene>
    <name evidence="2" type="ORF">PUW23_26170</name>
</gene>
<feature type="domain" description="Integrase catalytic" evidence="1">
    <location>
        <begin position="14"/>
        <end position="66"/>
    </location>
</feature>
<dbReference type="EMBL" id="CP118102">
    <property type="protein sequence ID" value="WDH85324.1"/>
    <property type="molecule type" value="Genomic_DNA"/>
</dbReference>
<dbReference type="InterPro" id="IPR012337">
    <property type="entry name" value="RNaseH-like_sf"/>
</dbReference>
<reference evidence="2" key="1">
    <citation type="submission" date="2023-02" db="EMBL/GenBank/DDBJ databases">
        <title>Pathogen: clinical or host-associated sample.</title>
        <authorList>
            <person name="Hergert J."/>
            <person name="Casey R."/>
            <person name="Wagner J."/>
            <person name="Young E.L."/>
            <person name="Oakeson K.F."/>
        </authorList>
    </citation>
    <scope>NUCLEOTIDE SEQUENCE</scope>
    <source>
        <strain evidence="2">2022CK-00830</strain>
        <plasmid evidence="2">unnamed1</plasmid>
    </source>
</reference>
<evidence type="ECO:0000313" key="3">
    <source>
        <dbReference type="Proteomes" id="UP001220962"/>
    </source>
</evidence>
<sequence>MLYWNRCLDNQPIERFWGTFKAESYYLEKYDTYDDLLKSVKIYMRYYNNNRYTERLNGLSPNEFRRAA</sequence>
<evidence type="ECO:0000259" key="1">
    <source>
        <dbReference type="Pfam" id="PF13333"/>
    </source>
</evidence>
<dbReference type="InterPro" id="IPR001584">
    <property type="entry name" value="Integrase_cat-core"/>
</dbReference>
<accession>A0AAX3N8D4</accession>